<evidence type="ECO:0000259" key="5">
    <source>
        <dbReference type="Pfam" id="PF02852"/>
    </source>
</evidence>
<evidence type="ECO:0000313" key="8">
    <source>
        <dbReference type="Proteomes" id="UP000006903"/>
    </source>
</evidence>
<name>B8D3T6_DESA1</name>
<feature type="domain" description="FAD/NAD(P)-binding" evidence="6">
    <location>
        <begin position="4"/>
        <end position="307"/>
    </location>
</feature>
<evidence type="ECO:0000256" key="1">
    <source>
        <dbReference type="ARBA" id="ARBA00001974"/>
    </source>
</evidence>
<comment type="cofactor">
    <cofactor evidence="1">
        <name>FAD</name>
        <dbReference type="ChEBI" id="CHEBI:57692"/>
    </cofactor>
</comment>
<accession>B8D3T6</accession>
<keyword evidence="3" id="KW-0285">Flavoprotein</keyword>
<protein>
    <submittedName>
        <fullName evidence="7">NADH:polysulfide oxidoreductase</fullName>
    </submittedName>
</protein>
<organism evidence="7 8">
    <name type="scientific">Desulfurococcus amylolyticus (strain DSM 18924 / JCM 16383 / VKM B-2413 / 1221n)</name>
    <name type="common">Desulfurococcus kamchatkensis</name>
    <dbReference type="NCBI Taxonomy" id="490899"/>
    <lineage>
        <taxon>Archaea</taxon>
        <taxon>Thermoproteota</taxon>
        <taxon>Thermoprotei</taxon>
        <taxon>Desulfurococcales</taxon>
        <taxon>Desulfurococcaceae</taxon>
        <taxon>Desulfurococcus</taxon>
    </lineage>
</organism>
<dbReference type="Gene3D" id="3.30.390.30">
    <property type="match status" value="1"/>
</dbReference>
<reference evidence="7 8" key="1">
    <citation type="journal article" date="2009" name="J. Bacteriol.">
        <title>Complete genome sequence of the anaerobic, protein-degrading hyperthermophilic crenarchaeon Desulfurococcus kamchatkensis.</title>
        <authorList>
            <person name="Ravin N.V."/>
            <person name="Mardanov A.V."/>
            <person name="Beletsky A.V."/>
            <person name="Kublanov I.V."/>
            <person name="Kolganova T.V."/>
            <person name="Lebedinsky A.V."/>
            <person name="Chernyh N.A."/>
            <person name="Bonch-Osmolovskaya E.A."/>
            <person name="Skryabin K.G."/>
        </authorList>
    </citation>
    <scope>NUCLEOTIDE SEQUENCE [LARGE SCALE GENOMIC DNA]</scope>
    <source>
        <strain evidence="8">DSM 18924 / JCM 16383 / VKM B-2413 / 1221n</strain>
    </source>
</reference>
<evidence type="ECO:0000256" key="4">
    <source>
        <dbReference type="ARBA" id="ARBA00022827"/>
    </source>
</evidence>
<dbReference type="PRINTS" id="PR00368">
    <property type="entry name" value="FADPNR"/>
</dbReference>
<gene>
    <name evidence="7" type="ordered locus">DKAM_0441</name>
</gene>
<evidence type="ECO:0000256" key="2">
    <source>
        <dbReference type="ARBA" id="ARBA00009130"/>
    </source>
</evidence>
<evidence type="ECO:0000313" key="7">
    <source>
        <dbReference type="EMBL" id="ACL10767.1"/>
    </source>
</evidence>
<dbReference type="Gene3D" id="3.50.50.60">
    <property type="entry name" value="FAD/NAD(P)-binding domain"/>
    <property type="match status" value="2"/>
</dbReference>
<dbReference type="eggNOG" id="arCOG01069">
    <property type="taxonomic scope" value="Archaea"/>
</dbReference>
<dbReference type="PANTHER" id="PTHR43429:SF3">
    <property type="entry name" value="NITRITE REDUCTASE [NAD(P)H]"/>
    <property type="match status" value="1"/>
</dbReference>
<dbReference type="InterPro" id="IPR050260">
    <property type="entry name" value="FAD-bd_OxRdtase"/>
</dbReference>
<keyword evidence="4" id="KW-0274">FAD</keyword>
<dbReference type="SUPFAM" id="SSF51905">
    <property type="entry name" value="FAD/NAD(P)-binding domain"/>
    <property type="match status" value="1"/>
</dbReference>
<dbReference type="STRING" id="490899.DKAM_0441"/>
<dbReference type="Pfam" id="PF02852">
    <property type="entry name" value="Pyr_redox_dim"/>
    <property type="match status" value="1"/>
</dbReference>
<dbReference type="HOGENOM" id="CLU_003291_1_0_2"/>
<dbReference type="SUPFAM" id="SSF55424">
    <property type="entry name" value="FAD/NAD-linked reductases, dimerisation (C-terminal) domain"/>
    <property type="match status" value="1"/>
</dbReference>
<dbReference type="Proteomes" id="UP000006903">
    <property type="component" value="Chromosome"/>
</dbReference>
<dbReference type="Pfam" id="PF07992">
    <property type="entry name" value="Pyr_redox_2"/>
    <property type="match status" value="1"/>
</dbReference>
<dbReference type="InterPro" id="IPR036188">
    <property type="entry name" value="FAD/NAD-bd_sf"/>
</dbReference>
<dbReference type="EMBL" id="CP001140">
    <property type="protein sequence ID" value="ACL10767.1"/>
    <property type="molecule type" value="Genomic_DNA"/>
</dbReference>
<dbReference type="InterPro" id="IPR004099">
    <property type="entry name" value="Pyr_nucl-diS_OxRdtase_dimer"/>
</dbReference>
<dbReference type="RefSeq" id="WP_012608109.1">
    <property type="nucleotide sequence ID" value="NC_011766.1"/>
</dbReference>
<evidence type="ECO:0000259" key="6">
    <source>
        <dbReference type="Pfam" id="PF07992"/>
    </source>
</evidence>
<sequence length="470" mass="50832">MRRYDVVVVGGGAAGFTAALTARMLYPELSVLMITRSDKIPIACTLPYAIAGNRPLEDYLMPYNYASMLGVEILVDEVVGVDTENRVVKTRNGVEVSFGNLIIATGSKPEAYKVEGVELQGVYVLGKDYDKLTELRKVVNHDGIRIVVVGSGLTTIELADALSGIPGLIDHVKRGVTVISRRRYILSRYFDSEFAEIAEKELVSKGVKIYTNTRIKRILGETSVKGVELDNGETVEADIVIIVPTWVPDTELAVKAGLDVLRQGVIVNDYMQTGKPYVYAAGDCIVKRDFLTSGMRDIKLATLACEEARRAVSAIKGVALSPSRMGRIPVTVTRIGNIVMGAAGYIETHALNQGVSYIVGRAKAVNRHPVWFPGGCEVQVKLLFLQDGRLIGGQVAGACNEVAEITNTIAVAMQGSLRIEDLIIGLQHGSHPLLTYSPVMHPLINAAIDAYMKMKGCGCQGVSNYNITSS</sequence>
<dbReference type="AlphaFoldDB" id="B8D3T6"/>
<feature type="domain" description="Pyridine nucleotide-disulphide oxidoreductase dimerisation" evidence="5">
    <location>
        <begin position="340"/>
        <end position="434"/>
    </location>
</feature>
<proteinExistence type="inferred from homology"/>
<dbReference type="PANTHER" id="PTHR43429">
    <property type="entry name" value="PYRIDINE NUCLEOTIDE-DISULFIDE OXIDOREDUCTASE DOMAIN-CONTAINING"/>
    <property type="match status" value="1"/>
</dbReference>
<evidence type="ECO:0000256" key="3">
    <source>
        <dbReference type="ARBA" id="ARBA00022630"/>
    </source>
</evidence>
<dbReference type="PRINTS" id="PR00411">
    <property type="entry name" value="PNDRDTASEI"/>
</dbReference>
<comment type="similarity">
    <text evidence="2">Belongs to the class-III pyridine nucleotide-disulfide oxidoreductase family.</text>
</comment>
<dbReference type="KEGG" id="dka:DKAM_0441"/>
<dbReference type="GO" id="GO:0016491">
    <property type="term" value="F:oxidoreductase activity"/>
    <property type="evidence" value="ECO:0007669"/>
    <property type="project" value="InterPro"/>
</dbReference>
<dbReference type="GeneID" id="7171739"/>
<dbReference type="InterPro" id="IPR023753">
    <property type="entry name" value="FAD/NAD-binding_dom"/>
</dbReference>
<dbReference type="InterPro" id="IPR016156">
    <property type="entry name" value="FAD/NAD-linked_Rdtase_dimer_sf"/>
</dbReference>